<gene>
    <name evidence="1" type="ORF">LY79DRAFT_184271</name>
</gene>
<reference evidence="1" key="1">
    <citation type="submission" date="2021-06" db="EMBL/GenBank/DDBJ databases">
        <title>Comparative genomics, transcriptomics and evolutionary studies reveal genomic signatures of adaptation to plant cell wall in hemibiotrophic fungi.</title>
        <authorList>
            <consortium name="DOE Joint Genome Institute"/>
            <person name="Baroncelli R."/>
            <person name="Diaz J.F."/>
            <person name="Benocci T."/>
            <person name="Peng M."/>
            <person name="Battaglia E."/>
            <person name="Haridas S."/>
            <person name="Andreopoulos W."/>
            <person name="Labutti K."/>
            <person name="Pangilinan J."/>
            <person name="Floch G.L."/>
            <person name="Makela M.R."/>
            <person name="Henrissat B."/>
            <person name="Grigoriev I.V."/>
            <person name="Crouch J.A."/>
            <person name="De Vries R.P."/>
            <person name="Sukno S.A."/>
            <person name="Thon M.R."/>
        </authorList>
    </citation>
    <scope>NUCLEOTIDE SEQUENCE</scope>
    <source>
        <strain evidence="1">CBS 125086</strain>
    </source>
</reference>
<dbReference type="EMBL" id="JAHLJV010000026">
    <property type="protein sequence ID" value="KAK1593326.1"/>
    <property type="molecule type" value="Genomic_DNA"/>
</dbReference>
<name>A0AAD8Q005_9PEZI</name>
<comment type="caution">
    <text evidence="1">The sequence shown here is derived from an EMBL/GenBank/DDBJ whole genome shotgun (WGS) entry which is preliminary data.</text>
</comment>
<dbReference type="Proteomes" id="UP001230504">
    <property type="component" value="Unassembled WGS sequence"/>
</dbReference>
<dbReference type="GeneID" id="85435577"/>
<evidence type="ECO:0000313" key="1">
    <source>
        <dbReference type="EMBL" id="KAK1593326.1"/>
    </source>
</evidence>
<dbReference type="AlphaFoldDB" id="A0AAD8Q005"/>
<organism evidence="1 2">
    <name type="scientific">Colletotrichum navitas</name>
    <dbReference type="NCBI Taxonomy" id="681940"/>
    <lineage>
        <taxon>Eukaryota</taxon>
        <taxon>Fungi</taxon>
        <taxon>Dikarya</taxon>
        <taxon>Ascomycota</taxon>
        <taxon>Pezizomycotina</taxon>
        <taxon>Sordariomycetes</taxon>
        <taxon>Hypocreomycetidae</taxon>
        <taxon>Glomerellales</taxon>
        <taxon>Glomerellaceae</taxon>
        <taxon>Colletotrichum</taxon>
        <taxon>Colletotrichum graminicola species complex</taxon>
    </lineage>
</organism>
<evidence type="ECO:0000313" key="2">
    <source>
        <dbReference type="Proteomes" id="UP001230504"/>
    </source>
</evidence>
<dbReference type="RefSeq" id="XP_060414637.1">
    <property type="nucleotide sequence ID" value="XM_060551337.1"/>
</dbReference>
<accession>A0AAD8Q005</accession>
<protein>
    <submittedName>
        <fullName evidence="1">Uncharacterized protein</fullName>
    </submittedName>
</protein>
<keyword evidence="2" id="KW-1185">Reference proteome</keyword>
<sequence>MCFGVCPVLVMLTIATQPRIETFPLARNRAVLPSELRSSQLYTLVRNPPSHQHESVIPVRRKKEKKGWAWDAKEVMDMPGSADPVGFLQVTEGRERAKRQTLYTPVCGLRLRQIAPHIAWPRIASSFVDSQVWPPTAETLVFGSSHTRLGPLFSFIFYPPPGLWMWGGF</sequence>
<proteinExistence type="predicted"/>